<dbReference type="Proteomes" id="UP000824120">
    <property type="component" value="Chromosome 10"/>
</dbReference>
<evidence type="ECO:0000256" key="2">
    <source>
        <dbReference type="ARBA" id="ARBA00022842"/>
    </source>
</evidence>
<evidence type="ECO:0000256" key="3">
    <source>
        <dbReference type="ARBA" id="ARBA00023239"/>
    </source>
</evidence>
<evidence type="ECO:0000259" key="4">
    <source>
        <dbReference type="Pfam" id="PF01397"/>
    </source>
</evidence>
<name>A0A9J5WS75_SOLCO</name>
<dbReference type="SUPFAM" id="SSF48239">
    <property type="entry name" value="Terpenoid cyclases/Protein prenyltransferases"/>
    <property type="match status" value="1"/>
</dbReference>
<keyword evidence="3" id="KW-0456">Lyase</keyword>
<evidence type="ECO:0000313" key="5">
    <source>
        <dbReference type="EMBL" id="KAG5578763.1"/>
    </source>
</evidence>
<gene>
    <name evidence="5" type="ORF">H5410_049390</name>
</gene>
<dbReference type="PANTHER" id="PTHR31225:SF0">
    <property type="entry name" value="S-(+)-LINALOOL SYNTHASE, CHLOROPLASTIC"/>
    <property type="match status" value="1"/>
</dbReference>
<keyword evidence="2" id="KW-0460">Magnesium</keyword>
<dbReference type="InterPro" id="IPR001906">
    <property type="entry name" value="Terpene_synth_N"/>
</dbReference>
<organism evidence="5 6">
    <name type="scientific">Solanum commersonii</name>
    <name type="common">Commerson's wild potato</name>
    <name type="synonym">Commerson's nightshade</name>
    <dbReference type="NCBI Taxonomy" id="4109"/>
    <lineage>
        <taxon>Eukaryota</taxon>
        <taxon>Viridiplantae</taxon>
        <taxon>Streptophyta</taxon>
        <taxon>Embryophyta</taxon>
        <taxon>Tracheophyta</taxon>
        <taxon>Spermatophyta</taxon>
        <taxon>Magnoliopsida</taxon>
        <taxon>eudicotyledons</taxon>
        <taxon>Gunneridae</taxon>
        <taxon>Pentapetalae</taxon>
        <taxon>asterids</taxon>
        <taxon>lamiids</taxon>
        <taxon>Solanales</taxon>
        <taxon>Solanaceae</taxon>
        <taxon>Solanoideae</taxon>
        <taxon>Solaneae</taxon>
        <taxon>Solanum</taxon>
    </lineage>
</organism>
<dbReference type="Gene3D" id="1.50.10.130">
    <property type="entry name" value="Terpene synthase, N-terminal domain"/>
    <property type="match status" value="1"/>
</dbReference>
<dbReference type="InterPro" id="IPR036965">
    <property type="entry name" value="Terpene_synth_N_sf"/>
</dbReference>
<comment type="cofactor">
    <cofactor evidence="1">
        <name>Mg(2+)</name>
        <dbReference type="ChEBI" id="CHEBI:18420"/>
    </cofactor>
</comment>
<dbReference type="Pfam" id="PF01397">
    <property type="entry name" value="Terpene_synth"/>
    <property type="match status" value="1"/>
</dbReference>
<sequence>MGCSRRSSQSNFHDGFDSTNFGLLVKDVKYALRTERNNNLTLVDTLQHMGIEHHFQEEIQSILQKDVEQSACFLKYQNHHDISLCFRLLRQEGHHVSADVFKKFKNNDDGTFGLNLSQDVNGLIGLYEASQLGVEGEYILDEIANFSGDHLNAYLAINDSCDEARIIKEKMKYPYHKSLASCKAKNFINNFKGINGWGKSTLQELANMDYSITKEIHQHELIQVSRWWRSLGLAEELKLLRDQPLKWWELCAMMDLPEYMRSTYKDENQEGNDGSYIECYMKGQKNGSIGLAREYVVKQIEDEWKQVNKKHFDLMNGSLGSFSKASLNLVRMVPLMYNYDDKQSLHVLLEYINFMLYDNVSMSIK</sequence>
<feature type="domain" description="Terpene synthase N-terminal" evidence="4">
    <location>
        <begin position="32"/>
        <end position="159"/>
    </location>
</feature>
<dbReference type="GO" id="GO:0010333">
    <property type="term" value="F:terpene synthase activity"/>
    <property type="evidence" value="ECO:0007669"/>
    <property type="project" value="InterPro"/>
</dbReference>
<dbReference type="InterPro" id="IPR008949">
    <property type="entry name" value="Isoprenoid_synthase_dom_sf"/>
</dbReference>
<evidence type="ECO:0000313" key="6">
    <source>
        <dbReference type="Proteomes" id="UP000824120"/>
    </source>
</evidence>
<dbReference type="InterPro" id="IPR008930">
    <property type="entry name" value="Terpenoid_cyclase/PrenylTrfase"/>
</dbReference>
<protein>
    <recommendedName>
        <fullName evidence="4">Terpene synthase N-terminal domain-containing protein</fullName>
    </recommendedName>
</protein>
<dbReference type="Gene3D" id="1.10.600.10">
    <property type="entry name" value="Farnesyl Diphosphate Synthase"/>
    <property type="match status" value="2"/>
</dbReference>
<dbReference type="GO" id="GO:0016114">
    <property type="term" value="P:terpenoid biosynthetic process"/>
    <property type="evidence" value="ECO:0007669"/>
    <property type="project" value="InterPro"/>
</dbReference>
<dbReference type="AlphaFoldDB" id="A0A9J5WS75"/>
<dbReference type="OrthoDB" id="1262678at2759"/>
<evidence type="ECO:0000256" key="1">
    <source>
        <dbReference type="ARBA" id="ARBA00001946"/>
    </source>
</evidence>
<dbReference type="PANTHER" id="PTHR31225">
    <property type="entry name" value="OS04G0344100 PROTEIN-RELATED"/>
    <property type="match status" value="1"/>
</dbReference>
<dbReference type="SUPFAM" id="SSF48576">
    <property type="entry name" value="Terpenoid synthases"/>
    <property type="match status" value="2"/>
</dbReference>
<keyword evidence="6" id="KW-1185">Reference proteome</keyword>
<dbReference type="InterPro" id="IPR050148">
    <property type="entry name" value="Terpene_synthase-like"/>
</dbReference>
<dbReference type="EMBL" id="JACXVP010000010">
    <property type="protein sequence ID" value="KAG5578763.1"/>
    <property type="molecule type" value="Genomic_DNA"/>
</dbReference>
<proteinExistence type="predicted"/>
<comment type="caution">
    <text evidence="5">The sequence shown here is derived from an EMBL/GenBank/DDBJ whole genome shotgun (WGS) entry which is preliminary data.</text>
</comment>
<accession>A0A9J5WS75</accession>
<reference evidence="5 6" key="1">
    <citation type="submission" date="2020-09" db="EMBL/GenBank/DDBJ databases">
        <title>De no assembly of potato wild relative species, Solanum commersonii.</title>
        <authorList>
            <person name="Cho K."/>
        </authorList>
    </citation>
    <scope>NUCLEOTIDE SEQUENCE [LARGE SCALE GENOMIC DNA]</scope>
    <source>
        <strain evidence="5">LZ3.2</strain>
        <tissue evidence="5">Leaf</tissue>
    </source>
</reference>